<comment type="subcellular location">
    <subcellularLocation>
        <location evidence="5">Cell membrane</location>
        <topology evidence="5">Multi-pass membrane protein</topology>
    </subcellularLocation>
    <subcellularLocation>
        <location evidence="1">Membrane</location>
        <topology evidence="1">Multi-pass membrane protein</topology>
    </subcellularLocation>
</comment>
<keyword evidence="7" id="KW-1185">Reference proteome</keyword>
<feature type="transmembrane region" description="Helical" evidence="5">
    <location>
        <begin position="228"/>
        <end position="247"/>
    </location>
</feature>
<protein>
    <recommendedName>
        <fullName evidence="5">Probable membrane transporter protein</fullName>
    </recommendedName>
</protein>
<dbReference type="EMBL" id="LLWF02000109">
    <property type="protein sequence ID" value="ONH81532.1"/>
    <property type="molecule type" value="Genomic_DNA"/>
</dbReference>
<dbReference type="STRING" id="207340.APZ41_019285"/>
<feature type="transmembrane region" description="Helical" evidence="5">
    <location>
        <begin position="73"/>
        <end position="90"/>
    </location>
</feature>
<keyword evidence="2 5" id="KW-0812">Transmembrane</keyword>
<keyword evidence="3 5" id="KW-1133">Transmembrane helix</keyword>
<name>A0A1S8CZN3_9PROT</name>
<accession>A0A1S8CZN3</accession>
<evidence type="ECO:0000313" key="7">
    <source>
        <dbReference type="Proteomes" id="UP000054844"/>
    </source>
</evidence>
<dbReference type="AlphaFoldDB" id="A0A1S8CZN3"/>
<reference evidence="6" key="1">
    <citation type="submission" date="2016-12" db="EMBL/GenBank/DDBJ databases">
        <title>Draft genome sequence of Roseomonas mucosa strain AU37, isolated from a peripheral intravenous catheter.</title>
        <authorList>
            <person name="Choudhury M.A."/>
            <person name="Sidjabat H.E."/>
            <person name="Wailan A.M."/>
            <person name="Zhang L."/>
            <person name="Marsh N.M."/>
            <person name="Rickard C.M."/>
            <person name="Davies M."/>
            <person name="Mcmillan D.J."/>
        </authorList>
    </citation>
    <scope>NUCLEOTIDE SEQUENCE [LARGE SCALE GENOMIC DNA]</scope>
    <source>
        <strain evidence="6">AU37</strain>
    </source>
</reference>
<feature type="transmembrane region" description="Helical" evidence="5">
    <location>
        <begin position="49"/>
        <end position="67"/>
    </location>
</feature>
<gene>
    <name evidence="6" type="ORF">APZ41_019285</name>
</gene>
<keyword evidence="4 5" id="KW-0472">Membrane</keyword>
<organism evidence="6 7">
    <name type="scientific">Roseomonas mucosa</name>
    <dbReference type="NCBI Taxonomy" id="207340"/>
    <lineage>
        <taxon>Bacteria</taxon>
        <taxon>Pseudomonadati</taxon>
        <taxon>Pseudomonadota</taxon>
        <taxon>Alphaproteobacteria</taxon>
        <taxon>Acetobacterales</taxon>
        <taxon>Roseomonadaceae</taxon>
        <taxon>Roseomonas</taxon>
    </lineage>
</organism>
<feature type="transmembrane region" description="Helical" evidence="5">
    <location>
        <begin position="202"/>
        <end position="221"/>
    </location>
</feature>
<dbReference type="Pfam" id="PF01925">
    <property type="entry name" value="TauE"/>
    <property type="match status" value="1"/>
</dbReference>
<dbReference type="InterPro" id="IPR051598">
    <property type="entry name" value="TSUP/Inactive_protease-like"/>
</dbReference>
<comment type="similarity">
    <text evidence="5">Belongs to the 4-toluene sulfonate uptake permease (TSUP) (TC 2.A.102) family.</text>
</comment>
<evidence type="ECO:0000256" key="2">
    <source>
        <dbReference type="ARBA" id="ARBA00022692"/>
    </source>
</evidence>
<dbReference type="PANTHER" id="PTHR43701:SF5">
    <property type="entry name" value="MEMBRANE TRANSPORTER PROTEIN-RELATED"/>
    <property type="match status" value="1"/>
</dbReference>
<dbReference type="RefSeq" id="WP_058389677.1">
    <property type="nucleotide sequence ID" value="NZ_LLWF02000109.1"/>
</dbReference>
<proteinExistence type="inferred from homology"/>
<evidence type="ECO:0000313" key="6">
    <source>
        <dbReference type="EMBL" id="ONH81532.1"/>
    </source>
</evidence>
<dbReference type="Proteomes" id="UP000054844">
    <property type="component" value="Unassembled WGS sequence"/>
</dbReference>
<evidence type="ECO:0000256" key="3">
    <source>
        <dbReference type="ARBA" id="ARBA00022989"/>
    </source>
</evidence>
<feature type="transmembrane region" description="Helical" evidence="5">
    <location>
        <begin position="134"/>
        <end position="165"/>
    </location>
</feature>
<dbReference type="OrthoDB" id="560496at2"/>
<sequence length="248" mass="25658">MELDGLWLAVAFFLIALIYASVGQAGASGYIAIMALVGFAPLAMKTTALALNLLVAAIGTAMFLKAGRLSWRSVWPFAILGFPFSLLGGSVQLPADIYYPVVGAVLVLSAVQMARTALRRSGSSADLPTDPPFIPALATGAIIGFISGTTGTGGGVFLAPVILAMNWGTARQTAATTAVYNLMNSAAALLGAYAWWDQIPSALPGWLIAVAVGGSLGAFIGSRYLPELWLRIILAAILLASGLRLLFG</sequence>
<evidence type="ECO:0000256" key="1">
    <source>
        <dbReference type="ARBA" id="ARBA00004141"/>
    </source>
</evidence>
<evidence type="ECO:0000256" key="5">
    <source>
        <dbReference type="RuleBase" id="RU363041"/>
    </source>
</evidence>
<comment type="caution">
    <text evidence="6">The sequence shown here is derived from an EMBL/GenBank/DDBJ whole genome shotgun (WGS) entry which is preliminary data.</text>
</comment>
<dbReference type="GO" id="GO:0005886">
    <property type="term" value="C:plasma membrane"/>
    <property type="evidence" value="ECO:0007669"/>
    <property type="project" value="UniProtKB-SubCell"/>
</dbReference>
<keyword evidence="5" id="KW-1003">Cell membrane</keyword>
<feature type="transmembrane region" description="Helical" evidence="5">
    <location>
        <begin position="6"/>
        <end position="37"/>
    </location>
</feature>
<dbReference type="PANTHER" id="PTHR43701">
    <property type="entry name" value="MEMBRANE TRANSPORTER PROTEIN MJ0441-RELATED"/>
    <property type="match status" value="1"/>
</dbReference>
<dbReference type="InterPro" id="IPR002781">
    <property type="entry name" value="TM_pro_TauE-like"/>
</dbReference>
<feature type="transmembrane region" description="Helical" evidence="5">
    <location>
        <begin position="177"/>
        <end position="196"/>
    </location>
</feature>
<evidence type="ECO:0000256" key="4">
    <source>
        <dbReference type="ARBA" id="ARBA00023136"/>
    </source>
</evidence>